<dbReference type="EMBL" id="JOTM01000053">
    <property type="protein sequence ID" value="KEK21842.1"/>
    <property type="molecule type" value="Genomic_DNA"/>
</dbReference>
<evidence type="ECO:0000256" key="2">
    <source>
        <dbReference type="SAM" id="SignalP"/>
    </source>
</evidence>
<reference evidence="3 4" key="1">
    <citation type="submission" date="2014-06" db="EMBL/GenBank/DDBJ databases">
        <title>Draft genome sequence of Bacillus gaemokensis JCM 15801 (MCCC 1A00707).</title>
        <authorList>
            <person name="Lai Q."/>
            <person name="Liu Y."/>
            <person name="Shao Z."/>
        </authorList>
    </citation>
    <scope>NUCLEOTIDE SEQUENCE [LARGE SCALE GENOMIC DNA]</scope>
    <source>
        <strain evidence="3 4">JCM 15801</strain>
    </source>
</reference>
<protein>
    <recommendedName>
        <fullName evidence="5">DUF4247 domain-containing protein</fullName>
    </recommendedName>
</protein>
<feature type="compositionally biased region" description="Polar residues" evidence="1">
    <location>
        <begin position="192"/>
        <end position="201"/>
    </location>
</feature>
<dbReference type="AlphaFoldDB" id="A0A073K5W1"/>
<feature type="region of interest" description="Disordered" evidence="1">
    <location>
        <begin position="161"/>
        <end position="211"/>
    </location>
</feature>
<dbReference type="RefSeq" id="WP_033678816.1">
    <property type="nucleotide sequence ID" value="NZ_JOTM01000053.1"/>
</dbReference>
<dbReference type="InterPro" id="IPR025341">
    <property type="entry name" value="DUF4247"/>
</dbReference>
<dbReference type="OrthoDB" id="2940409at2"/>
<dbReference type="PROSITE" id="PS51257">
    <property type="entry name" value="PROKAR_LIPOPROTEIN"/>
    <property type="match status" value="1"/>
</dbReference>
<accession>A0A073K5W1</accession>
<name>A0A073K5W1_9BACI</name>
<proteinExistence type="predicted"/>
<evidence type="ECO:0000313" key="3">
    <source>
        <dbReference type="EMBL" id="KEK21842.1"/>
    </source>
</evidence>
<dbReference type="eggNOG" id="COG3266">
    <property type="taxonomic scope" value="Bacteria"/>
</dbReference>
<comment type="caution">
    <text evidence="3">The sequence shown here is derived from an EMBL/GenBank/DDBJ whole genome shotgun (WGS) entry which is preliminary data.</text>
</comment>
<feature type="chain" id="PRO_5038835222" description="DUF4247 domain-containing protein" evidence="2">
    <location>
        <begin position="20"/>
        <end position="211"/>
    </location>
</feature>
<dbReference type="Proteomes" id="UP000027778">
    <property type="component" value="Unassembled WGS sequence"/>
</dbReference>
<dbReference type="STRING" id="574375.AZF08_04710"/>
<sequence>MKKLFLIISSLLLILTACSNTDGFVSSNYEYIETMENDLGDSAQVYTVENKTVKEVAQEIISNEKPKYVSKDSNMEMFILYPEGSNEEFIQITQDSDNPNHTVVEVANEDFAESSYDFSLLETMGVLGVAATLYGWNKADFDNKKKRSGYRGYISAFKNDSANFQKEEEESSGSSGSSGGRFSVNVERKSSESGSIRSGNTVRGGGPGAGK</sequence>
<evidence type="ECO:0000313" key="4">
    <source>
        <dbReference type="Proteomes" id="UP000027778"/>
    </source>
</evidence>
<gene>
    <name evidence="3" type="ORF">BAGA_24730</name>
</gene>
<dbReference type="Pfam" id="PF14042">
    <property type="entry name" value="DUF4247"/>
    <property type="match status" value="1"/>
</dbReference>
<evidence type="ECO:0008006" key="5">
    <source>
        <dbReference type="Google" id="ProtNLM"/>
    </source>
</evidence>
<organism evidence="3 4">
    <name type="scientific">Bacillus gaemokensis</name>
    <dbReference type="NCBI Taxonomy" id="574375"/>
    <lineage>
        <taxon>Bacteria</taxon>
        <taxon>Bacillati</taxon>
        <taxon>Bacillota</taxon>
        <taxon>Bacilli</taxon>
        <taxon>Bacillales</taxon>
        <taxon>Bacillaceae</taxon>
        <taxon>Bacillus</taxon>
        <taxon>Bacillus cereus group</taxon>
    </lineage>
</organism>
<feature type="compositionally biased region" description="Gly residues" evidence="1">
    <location>
        <begin position="202"/>
        <end position="211"/>
    </location>
</feature>
<keyword evidence="2" id="KW-0732">Signal</keyword>
<keyword evidence="4" id="KW-1185">Reference proteome</keyword>
<evidence type="ECO:0000256" key="1">
    <source>
        <dbReference type="SAM" id="MobiDB-lite"/>
    </source>
</evidence>
<feature type="signal peptide" evidence="2">
    <location>
        <begin position="1"/>
        <end position="19"/>
    </location>
</feature>